<evidence type="ECO:0000256" key="3">
    <source>
        <dbReference type="ARBA" id="ARBA00023136"/>
    </source>
</evidence>
<proteinExistence type="predicted"/>
<name>A0ABX8VV30_9GAMM</name>
<evidence type="ECO:0000313" key="6">
    <source>
        <dbReference type="EMBL" id="QYM91602.1"/>
    </source>
</evidence>
<dbReference type="InterPro" id="IPR020846">
    <property type="entry name" value="MFS_dom"/>
</dbReference>
<dbReference type="PANTHER" id="PTHR42910:SF1">
    <property type="entry name" value="MAJOR FACILITATOR SUPERFAMILY (MFS) PROFILE DOMAIN-CONTAINING PROTEIN"/>
    <property type="match status" value="1"/>
</dbReference>
<organism evidence="6 7">
    <name type="scientific">Dickeya zeae</name>
    <dbReference type="NCBI Taxonomy" id="204042"/>
    <lineage>
        <taxon>Bacteria</taxon>
        <taxon>Pseudomonadati</taxon>
        <taxon>Pseudomonadota</taxon>
        <taxon>Gammaproteobacteria</taxon>
        <taxon>Enterobacterales</taxon>
        <taxon>Pectobacteriaceae</taxon>
        <taxon>Dickeya</taxon>
    </lineage>
</organism>
<dbReference type="Proteomes" id="UP000824976">
    <property type="component" value="Chromosome"/>
</dbReference>
<feature type="transmembrane region" description="Helical" evidence="4">
    <location>
        <begin position="56"/>
        <end position="76"/>
    </location>
</feature>
<sequence length="406" mass="42422">MLNNNLRPIPGQADHVGPSRVLLLLIAVGCGAMVANLFYAQTLIDLIGPEIGMSRGLAGLITTLTQLGYGLGLFLIVPLADLFENRRIALTAMLLTIIGCLVIAGAKDPITFLVASILTGVSATGTQVMVLLASHLTSPNKQGRVIGIVTSGLLCGVMLSRPIANFMAGTIGWRSTFMLSAGILALIFAGLCFVCPRRRPKGSIPYGEALRSTLQQLDRHRVVRMRACYQALMFAAFNLFWTAAPLSLVNDFGLGHHGIGVFALAGAGGALVAPIAGWLSDLGRTRTASLGAMITVGGGFLIAYGAVYIGSLILFAVIAIGIDAAVQLNQITSQKLIFSLDPHARGRINAVYMTSMFMGGAVGSMLGSASYAAGGWYFSAMLGMAIGVAVVLIFLFADRGASNSTP</sequence>
<feature type="domain" description="Major facilitator superfamily (MFS) profile" evidence="5">
    <location>
        <begin position="22"/>
        <end position="400"/>
    </location>
</feature>
<keyword evidence="7" id="KW-1185">Reference proteome</keyword>
<evidence type="ECO:0000256" key="1">
    <source>
        <dbReference type="ARBA" id="ARBA00022692"/>
    </source>
</evidence>
<dbReference type="PROSITE" id="PS50850">
    <property type="entry name" value="MFS"/>
    <property type="match status" value="1"/>
</dbReference>
<feature type="transmembrane region" description="Helical" evidence="4">
    <location>
        <begin position="376"/>
        <end position="397"/>
    </location>
</feature>
<feature type="transmembrane region" description="Helical" evidence="4">
    <location>
        <begin position="254"/>
        <end position="276"/>
    </location>
</feature>
<reference evidence="6 7" key="1">
    <citation type="submission" date="2019-06" db="EMBL/GenBank/DDBJ databases">
        <title>Complete genome of Dickeya zeae PL65.</title>
        <authorList>
            <person name="Boluk G."/>
            <person name="Arif M."/>
        </authorList>
    </citation>
    <scope>NUCLEOTIDE SEQUENCE [LARGE SCALE GENOMIC DNA]</scope>
    <source>
        <strain evidence="6 7">PL65</strain>
    </source>
</reference>
<feature type="transmembrane region" description="Helical" evidence="4">
    <location>
        <begin position="21"/>
        <end position="44"/>
    </location>
</feature>
<dbReference type="InterPro" id="IPR011701">
    <property type="entry name" value="MFS"/>
</dbReference>
<protein>
    <submittedName>
        <fullName evidence="6">MFS transporter</fullName>
    </submittedName>
</protein>
<evidence type="ECO:0000313" key="7">
    <source>
        <dbReference type="Proteomes" id="UP000824976"/>
    </source>
</evidence>
<dbReference type="SUPFAM" id="SSF103473">
    <property type="entry name" value="MFS general substrate transporter"/>
    <property type="match status" value="1"/>
</dbReference>
<feature type="transmembrane region" description="Helical" evidence="4">
    <location>
        <begin position="227"/>
        <end position="248"/>
    </location>
</feature>
<dbReference type="Pfam" id="PF07690">
    <property type="entry name" value="MFS_1"/>
    <property type="match status" value="2"/>
</dbReference>
<evidence type="ECO:0000256" key="4">
    <source>
        <dbReference type="SAM" id="Phobius"/>
    </source>
</evidence>
<evidence type="ECO:0000259" key="5">
    <source>
        <dbReference type="PROSITE" id="PS50850"/>
    </source>
</evidence>
<feature type="transmembrane region" description="Helical" evidence="4">
    <location>
        <begin position="350"/>
        <end position="370"/>
    </location>
</feature>
<feature type="transmembrane region" description="Helical" evidence="4">
    <location>
        <begin position="112"/>
        <end position="133"/>
    </location>
</feature>
<keyword evidence="3 4" id="KW-0472">Membrane</keyword>
<evidence type="ECO:0000256" key="2">
    <source>
        <dbReference type="ARBA" id="ARBA00022989"/>
    </source>
</evidence>
<dbReference type="EMBL" id="CP040817">
    <property type="protein sequence ID" value="QYM91602.1"/>
    <property type="molecule type" value="Genomic_DNA"/>
</dbReference>
<dbReference type="RefSeq" id="WP_220178075.1">
    <property type="nucleotide sequence ID" value="NZ_CP040817.1"/>
</dbReference>
<feature type="transmembrane region" description="Helical" evidence="4">
    <location>
        <begin position="88"/>
        <end position="106"/>
    </location>
</feature>
<keyword evidence="1 4" id="KW-0812">Transmembrane</keyword>
<accession>A0ABX8VV30</accession>
<gene>
    <name evidence="6" type="ORF">FGI21_06795</name>
</gene>
<feature type="transmembrane region" description="Helical" evidence="4">
    <location>
        <begin position="176"/>
        <end position="195"/>
    </location>
</feature>
<dbReference type="Gene3D" id="1.20.1250.20">
    <property type="entry name" value="MFS general substrate transporter like domains"/>
    <property type="match status" value="1"/>
</dbReference>
<dbReference type="CDD" id="cd17324">
    <property type="entry name" value="MFS_NepI_like"/>
    <property type="match status" value="1"/>
</dbReference>
<dbReference type="PANTHER" id="PTHR42910">
    <property type="entry name" value="TRANSPORTER SCO4007-RELATED"/>
    <property type="match status" value="1"/>
</dbReference>
<feature type="transmembrane region" description="Helical" evidence="4">
    <location>
        <begin position="145"/>
        <end position="164"/>
    </location>
</feature>
<keyword evidence="2 4" id="KW-1133">Transmembrane helix</keyword>
<dbReference type="InterPro" id="IPR036259">
    <property type="entry name" value="MFS_trans_sf"/>
</dbReference>